<reference evidence="1 2" key="1">
    <citation type="submission" date="2024-02" db="EMBL/GenBank/DDBJ databases">
        <title>Janibacter sp. nov., isolated from gut of marine sandworm.</title>
        <authorList>
            <person name="Kim B."/>
            <person name="Jun M.O."/>
            <person name="Shin N.-R."/>
        </authorList>
    </citation>
    <scope>NUCLEOTIDE SEQUENCE [LARGE SCALE GENOMIC DNA]</scope>
    <source>
        <strain evidence="1 2">A1S7</strain>
    </source>
</reference>
<organism evidence="1 2">
    <name type="scientific">Janibacter alittae</name>
    <dbReference type="NCBI Taxonomy" id="3115209"/>
    <lineage>
        <taxon>Bacteria</taxon>
        <taxon>Bacillati</taxon>
        <taxon>Actinomycetota</taxon>
        <taxon>Actinomycetes</taxon>
        <taxon>Micrococcales</taxon>
        <taxon>Intrasporangiaceae</taxon>
        <taxon>Janibacter</taxon>
    </lineage>
</organism>
<proteinExistence type="predicted"/>
<sequence>MLAIGQPLPSIFEPRYEALVDALIRDYFFTVTRIGLKRFTGAHFETLGGEWYEPANRNVMTAGDLAAVSCLSVKVPGAAAIRVLQGQAKPISELLTAMPPIDATLWDVPESVVVDPEAPASQLWHLLRRGRDGLGPTTTSKLMARKRASLIPVFDTVVQEVLGLPSSANHWATMRKLMQTEVDGRALHSRLAESARRVGVDATVTPLRVFDVAVWYGYNPRTKVQSWVQKLQDTLVAEERLGQRWALRLR</sequence>
<dbReference type="InterPro" id="IPR046275">
    <property type="entry name" value="DUF6308"/>
</dbReference>
<evidence type="ECO:0000313" key="2">
    <source>
        <dbReference type="Proteomes" id="UP001382727"/>
    </source>
</evidence>
<protein>
    <submittedName>
        <fullName evidence="1">DUF6308 family protein</fullName>
    </submittedName>
</protein>
<dbReference type="RefSeq" id="WP_338752293.1">
    <property type="nucleotide sequence ID" value="NZ_CP144913.1"/>
</dbReference>
<dbReference type="EMBL" id="CP144913">
    <property type="protein sequence ID" value="WXB77944.1"/>
    <property type="molecule type" value="Genomic_DNA"/>
</dbReference>
<accession>A0ABZ2MLL4</accession>
<evidence type="ECO:0000313" key="1">
    <source>
        <dbReference type="EMBL" id="WXB77944.1"/>
    </source>
</evidence>
<gene>
    <name evidence="1" type="ORF">V1351_07705</name>
</gene>
<keyword evidence="2" id="KW-1185">Reference proteome</keyword>
<dbReference type="Pfam" id="PF19827">
    <property type="entry name" value="DUF6308"/>
    <property type="match status" value="1"/>
</dbReference>
<dbReference type="Proteomes" id="UP001382727">
    <property type="component" value="Chromosome"/>
</dbReference>
<name>A0ABZ2MLL4_9MICO</name>